<evidence type="ECO:0000256" key="4">
    <source>
        <dbReference type="ARBA" id="ARBA00022525"/>
    </source>
</evidence>
<keyword evidence="12" id="KW-0391">Immunity</keyword>
<evidence type="ECO:0000256" key="20">
    <source>
        <dbReference type="ARBA" id="ARBA00093281"/>
    </source>
</evidence>
<dbReference type="SUPFAM" id="SSF57535">
    <property type="entry name" value="Complement control module/SCR domain"/>
    <property type="match status" value="2"/>
</dbReference>
<dbReference type="CTD" id="730"/>
<dbReference type="SMART" id="SM00192">
    <property type="entry name" value="LDLa"/>
    <property type="match status" value="1"/>
</dbReference>
<protein>
    <recommendedName>
        <fullName evidence="19">Complement component C7</fullName>
    </recommendedName>
</protein>
<dbReference type="InterPro" id="IPR001862">
    <property type="entry name" value="MAC_perforin"/>
</dbReference>
<dbReference type="PRINTS" id="PR01705">
    <property type="entry name" value="TSP1REPEAT"/>
</dbReference>
<dbReference type="GO" id="GO:0005576">
    <property type="term" value="C:extracellular region"/>
    <property type="evidence" value="ECO:0007669"/>
    <property type="project" value="UniProtKB-SubCell"/>
</dbReference>
<feature type="domain" description="Sushi" evidence="25">
    <location>
        <begin position="563"/>
        <end position="622"/>
    </location>
</feature>
<dbReference type="InterPro" id="IPR023415">
    <property type="entry name" value="LDLR_class-A_CS"/>
</dbReference>
<sequence length="846" mass="94909">MGSQLQKHRVLTILILLEITGCFPVFSSPVHCRWNPYGPWSECDGCTKTQIRRRTVAVYAQFEGNPCSGNSFETRTCVPTRGCPTEEGCGDRFRCSSGQCIRKSLVCNGDQDCLEDGADEDRCEETKKICNEKPPLRAPPRVELTGTGFDALTGEMKREVIDTKSYGGQCRKVFSGDRREYYRLSENVLAYTFEVKIENEFNTEFYNSTWSYMKETEGRDTGNDYHRYTPEKYAKDHSESNYLMVIENSVEVAQFLNNQPTFLNLAEPFWRELSRLPSFYEYNAYHRLIELYGTHFLHSGSLGGYYKAIFHISKNKANSRGYSLTDMHKCTTSGYNYIIVKKKKVECETLNELVRQSSGVHNDQIKADPYVEGGDSGAVAGLAFIDVNNPVANTERYSRWAHTVSLHPTVIKRKLAPLYELVKEVPCASVKKLHLKKAIEEYLTENDPCKCKPCQNGGQPAVEGTQCMCFCKPYTFGAACELGTLVQDQPGVINGGWSCWSSWSPCTSGRKSRSRSCNNPFPQGGGRSCIGESFQNPQCEDEELQHFRTIEPHCFDTSGTVRESCPSPPPLENGYVEDADSFYPVGKSIHYACNTGYVIVGNPVATCAEGLKWTIGAINCQKTACLLPRFEGRLRGNPMKPSYQIGEKIQLSCPNDMQLVGSSLLLCEPSLKWSPDFAEIHCRKQVAPPVTHPTAIQCQPWERVFETRCVCKLPNECSSSLDVCATDPKTQRSMWLTICKLHALECRGRQYLLVSEENCRARTLSERSCESCQLWEICNEPTNTCTCRETGQCRETGTSICVNVNGSPAPQTMTECEAGILRCNGENVRVISITPCLTQQISQISQ</sequence>
<evidence type="ECO:0000256" key="11">
    <source>
        <dbReference type="ARBA" id="ARBA00022852"/>
    </source>
</evidence>
<feature type="signal peptide" evidence="24">
    <location>
        <begin position="1"/>
        <end position="22"/>
    </location>
</feature>
<dbReference type="InterPro" id="IPR000884">
    <property type="entry name" value="TSP1_rpt"/>
</dbReference>
<evidence type="ECO:0000256" key="2">
    <source>
        <dbReference type="ARBA" id="ARBA00004613"/>
    </source>
</evidence>
<keyword evidence="9 24" id="KW-0732">Signal</keyword>
<dbReference type="PROSITE" id="PS50923">
    <property type="entry name" value="SUSHI"/>
    <property type="match status" value="2"/>
</dbReference>
<gene>
    <name evidence="28" type="primary">C7</name>
</gene>
<evidence type="ECO:0000256" key="5">
    <source>
        <dbReference type="ARBA" id="ARBA00022536"/>
    </source>
</evidence>
<dbReference type="PROSITE" id="PS01209">
    <property type="entry name" value="LDLRA_1"/>
    <property type="match status" value="1"/>
</dbReference>
<keyword evidence="16 23" id="KW-1015">Disulfide bond</keyword>
<evidence type="ECO:0000256" key="15">
    <source>
        <dbReference type="ARBA" id="ARBA00023136"/>
    </source>
</evidence>
<keyword evidence="27" id="KW-1185">Reference proteome</keyword>
<dbReference type="CDD" id="cd00112">
    <property type="entry name" value="LDLa"/>
    <property type="match status" value="1"/>
</dbReference>
<dbReference type="InterPro" id="IPR002172">
    <property type="entry name" value="LDrepeatLR_classA_rpt"/>
</dbReference>
<evidence type="ECO:0000256" key="22">
    <source>
        <dbReference type="PROSITE-ProRule" id="PRU00124"/>
    </source>
</evidence>
<reference evidence="28" key="1">
    <citation type="submission" date="2025-08" db="UniProtKB">
        <authorList>
            <consortium name="RefSeq"/>
        </authorList>
    </citation>
    <scope>IDENTIFICATION</scope>
</reference>
<evidence type="ECO:0000256" key="8">
    <source>
        <dbReference type="ARBA" id="ARBA00022659"/>
    </source>
</evidence>
<comment type="function">
    <text evidence="20">Component of the membrane attack complex (MAC), a multiprotein complex activated by the complement cascade, which inserts into a target cell membrane and forms a pore, leading to target cell membrane rupture and cell lysis. The MAC is initiated by proteolytic cleavage of C5 into complement C5b in response to the classical, alternative, lectin and GZMK complement pathways. The complement pathways consist in a cascade of proteins that leads to phagocytosis and breakdown of pathogens and signaling that strengthens the adaptive immune system. C7 serves as a membrane anchor. During MAC assembly, associates with C5b and C6 to form the C5b-7 complex, a key lipophilic precursor of the MAC complex, which associates with the outer leaflet and reduces the energy for membrane bending.</text>
</comment>
<evidence type="ECO:0000313" key="28">
    <source>
        <dbReference type="RefSeq" id="XP_026522239.1"/>
    </source>
</evidence>
<dbReference type="KEGG" id="nss:113411403"/>
<dbReference type="GeneID" id="113411403"/>
<dbReference type="Gene3D" id="2.10.70.10">
    <property type="entry name" value="Complement Module, domain 1"/>
    <property type="match status" value="2"/>
</dbReference>
<dbReference type="InterPro" id="IPR036383">
    <property type="entry name" value="TSP1_rpt_sf"/>
</dbReference>
<comment type="similarity">
    <text evidence="3">Belongs to the complement C6/C7/C8/C9 family.</text>
</comment>
<evidence type="ECO:0000256" key="12">
    <source>
        <dbReference type="ARBA" id="ARBA00022859"/>
    </source>
</evidence>
<name>A0A6J1U2Z6_9SAUR</name>
<evidence type="ECO:0000256" key="18">
    <source>
        <dbReference type="ARBA" id="ARBA00023298"/>
    </source>
</evidence>
<feature type="domain" description="Sushi" evidence="25">
    <location>
        <begin position="623"/>
        <end position="684"/>
    </location>
</feature>
<dbReference type="AlphaFoldDB" id="A0A6J1U2Z6"/>
<keyword evidence="15" id="KW-0472">Membrane</keyword>
<dbReference type="GO" id="GO:0006958">
    <property type="term" value="P:complement activation, classical pathway"/>
    <property type="evidence" value="ECO:0007669"/>
    <property type="project" value="UniProtKB-KW"/>
</dbReference>
<dbReference type="SMART" id="SM00057">
    <property type="entry name" value="FIMAC"/>
    <property type="match status" value="2"/>
</dbReference>
<dbReference type="GO" id="GO:0005579">
    <property type="term" value="C:membrane attack complex"/>
    <property type="evidence" value="ECO:0007669"/>
    <property type="project" value="UniProtKB-KW"/>
</dbReference>
<feature type="disulfide bond" evidence="23">
    <location>
        <begin position="593"/>
        <end position="620"/>
    </location>
</feature>
<dbReference type="SMART" id="SM00209">
    <property type="entry name" value="TSP1"/>
    <property type="match status" value="2"/>
</dbReference>
<evidence type="ECO:0000256" key="19">
    <source>
        <dbReference type="ARBA" id="ARBA00073222"/>
    </source>
</evidence>
<dbReference type="InterPro" id="IPR035976">
    <property type="entry name" value="Sushi/SCR/CCP_sf"/>
</dbReference>
<dbReference type="PRINTS" id="PR00764">
    <property type="entry name" value="COMPLEMENTC9"/>
</dbReference>
<dbReference type="GO" id="GO:0044218">
    <property type="term" value="C:other organism cell membrane"/>
    <property type="evidence" value="ECO:0007669"/>
    <property type="project" value="UniProtKB-KW"/>
</dbReference>
<dbReference type="FunFam" id="4.10.400.10:FF:000099">
    <property type="entry name" value="Complement component C7"/>
    <property type="match status" value="1"/>
</dbReference>
<dbReference type="Gene3D" id="3.30.60.30">
    <property type="match status" value="2"/>
</dbReference>
<dbReference type="CDD" id="cd00033">
    <property type="entry name" value="CCP"/>
    <property type="match status" value="2"/>
</dbReference>
<organism evidence="27 28">
    <name type="scientific">Notechis scutatus</name>
    <name type="common">mainland tiger snake</name>
    <dbReference type="NCBI Taxonomy" id="8663"/>
    <lineage>
        <taxon>Eukaryota</taxon>
        <taxon>Metazoa</taxon>
        <taxon>Chordata</taxon>
        <taxon>Craniata</taxon>
        <taxon>Vertebrata</taxon>
        <taxon>Euteleostomi</taxon>
        <taxon>Lepidosauria</taxon>
        <taxon>Squamata</taxon>
        <taxon>Bifurcata</taxon>
        <taxon>Unidentata</taxon>
        <taxon>Episquamata</taxon>
        <taxon>Toxicofera</taxon>
        <taxon>Serpentes</taxon>
        <taxon>Colubroidea</taxon>
        <taxon>Elapidae</taxon>
        <taxon>Hydrophiinae</taxon>
        <taxon>Notechis</taxon>
    </lineage>
</organism>
<dbReference type="FunFam" id="2.20.100.10:FF:000001">
    <property type="entry name" value="semaphorin-5A isoform X1"/>
    <property type="match status" value="1"/>
</dbReference>
<keyword evidence="17" id="KW-0325">Glycoprotein</keyword>
<evidence type="ECO:0000313" key="27">
    <source>
        <dbReference type="Proteomes" id="UP000504612"/>
    </source>
</evidence>
<dbReference type="PANTHER" id="PTHR45742:SF2">
    <property type="entry name" value="COMPLEMENT COMPONENT C7"/>
    <property type="match status" value="1"/>
</dbReference>
<dbReference type="PANTHER" id="PTHR45742">
    <property type="entry name" value="COMPLEMENT COMPONENT C6"/>
    <property type="match status" value="1"/>
</dbReference>
<keyword evidence="6" id="KW-1052">Target cell membrane</keyword>
<dbReference type="InterPro" id="IPR000436">
    <property type="entry name" value="Sushi_SCR_CCP_dom"/>
</dbReference>
<dbReference type="RefSeq" id="XP_026522239.1">
    <property type="nucleotide sequence ID" value="XM_026666454.1"/>
</dbReference>
<dbReference type="Pfam" id="PF00090">
    <property type="entry name" value="TSP_1"/>
    <property type="match status" value="2"/>
</dbReference>
<comment type="subcellular location">
    <subcellularLocation>
        <location evidence="2">Secreted</location>
    </subcellularLocation>
    <subcellularLocation>
        <location evidence="1">Target cell membrane</location>
    </subcellularLocation>
</comment>
<dbReference type="GO" id="GO:0045087">
    <property type="term" value="P:innate immune response"/>
    <property type="evidence" value="ECO:0007669"/>
    <property type="project" value="UniProtKB-KW"/>
</dbReference>
<proteinExistence type="inferred from homology"/>
<keyword evidence="18" id="KW-1053">Target membrane</keyword>
<keyword evidence="11" id="KW-0204">Cytolysis</keyword>
<keyword evidence="14" id="KW-0473">Membrane attack complex</keyword>
<comment type="subunit">
    <text evidence="21">Monomer or dimer; as a C5b-7 complex it can also form multimeric rosettes. Component of the membrane attack complex (MAC), composed of complement C5b, C6, C7, C8A, C8B, C8G and multiple copies of the pore-forming subunit C9.</text>
</comment>
<keyword evidence="10" id="KW-0677">Repeat</keyword>
<dbReference type="Pfam" id="PF01823">
    <property type="entry name" value="MACPF"/>
    <property type="match status" value="1"/>
</dbReference>
<dbReference type="Pfam" id="PF21330">
    <property type="entry name" value="Kazal_C7"/>
    <property type="match status" value="1"/>
</dbReference>
<dbReference type="PROSITE" id="PS50092">
    <property type="entry name" value="TSP1"/>
    <property type="match status" value="2"/>
</dbReference>
<comment type="caution">
    <text evidence="23">Lacks conserved residue(s) required for the propagation of feature annotation.</text>
</comment>
<dbReference type="InterPro" id="IPR048825">
    <property type="entry name" value="C7_KAZAL"/>
</dbReference>
<feature type="domain" description="MACPF" evidence="26">
    <location>
        <begin position="126"/>
        <end position="450"/>
    </location>
</feature>
<feature type="disulfide bond" evidence="22">
    <location>
        <begin position="95"/>
        <end position="113"/>
    </location>
</feature>
<evidence type="ECO:0000259" key="26">
    <source>
        <dbReference type="PROSITE" id="PS51412"/>
    </source>
</evidence>
<keyword evidence="7" id="KW-0399">Innate immunity</keyword>
<dbReference type="GO" id="GO:0031640">
    <property type="term" value="P:killing of cells of another organism"/>
    <property type="evidence" value="ECO:0007669"/>
    <property type="project" value="UniProtKB-KW"/>
</dbReference>
<evidence type="ECO:0000256" key="17">
    <source>
        <dbReference type="ARBA" id="ARBA00023180"/>
    </source>
</evidence>
<evidence type="ECO:0000256" key="13">
    <source>
        <dbReference type="ARBA" id="ARBA00022875"/>
    </source>
</evidence>
<accession>A0A6J1U2Z6</accession>
<evidence type="ECO:0000256" key="1">
    <source>
        <dbReference type="ARBA" id="ARBA00004175"/>
    </source>
</evidence>
<dbReference type="SMART" id="SM00032">
    <property type="entry name" value="CCP"/>
    <property type="match status" value="2"/>
</dbReference>
<dbReference type="PROSITE" id="PS51412">
    <property type="entry name" value="MACPF_2"/>
    <property type="match status" value="1"/>
</dbReference>
<dbReference type="Pfam" id="PF00057">
    <property type="entry name" value="Ldl_recept_a"/>
    <property type="match status" value="1"/>
</dbReference>
<dbReference type="Pfam" id="PF18434">
    <property type="entry name" value="Kazal_3"/>
    <property type="match status" value="1"/>
</dbReference>
<evidence type="ECO:0000256" key="24">
    <source>
        <dbReference type="SAM" id="SignalP"/>
    </source>
</evidence>
<evidence type="ECO:0000256" key="23">
    <source>
        <dbReference type="PROSITE-ProRule" id="PRU00302"/>
    </source>
</evidence>
<evidence type="ECO:0000256" key="3">
    <source>
        <dbReference type="ARBA" id="ARBA00009214"/>
    </source>
</evidence>
<keyword evidence="5" id="KW-0245">EGF-like domain</keyword>
<dbReference type="InterPro" id="IPR040729">
    <property type="entry name" value="Kazal_3"/>
</dbReference>
<evidence type="ECO:0000256" key="9">
    <source>
        <dbReference type="ARBA" id="ARBA00022729"/>
    </source>
</evidence>
<dbReference type="InterPro" id="IPR020863">
    <property type="entry name" value="MACPF_CS"/>
</dbReference>
<dbReference type="Pfam" id="PF00084">
    <property type="entry name" value="Sushi"/>
    <property type="match status" value="2"/>
</dbReference>
<evidence type="ECO:0000256" key="6">
    <source>
        <dbReference type="ARBA" id="ARBA00022537"/>
    </source>
</evidence>
<evidence type="ECO:0000256" key="16">
    <source>
        <dbReference type="ARBA" id="ARBA00023157"/>
    </source>
</evidence>
<dbReference type="Proteomes" id="UP000504612">
    <property type="component" value="Unplaced"/>
</dbReference>
<feature type="chain" id="PRO_5026721953" description="Complement component C7" evidence="24">
    <location>
        <begin position="23"/>
        <end position="846"/>
    </location>
</feature>
<dbReference type="Gene3D" id="4.10.400.10">
    <property type="entry name" value="Low-density Lipoprotein Receptor"/>
    <property type="match status" value="1"/>
</dbReference>
<evidence type="ECO:0000256" key="21">
    <source>
        <dbReference type="ARBA" id="ARBA00093478"/>
    </source>
</evidence>
<dbReference type="PROSITE" id="PS50068">
    <property type="entry name" value="LDLRA_2"/>
    <property type="match status" value="1"/>
</dbReference>
<dbReference type="SMART" id="SM00457">
    <property type="entry name" value="MACPF"/>
    <property type="match status" value="1"/>
</dbReference>
<keyword evidence="8 23" id="KW-0768">Sushi</keyword>
<dbReference type="InterPro" id="IPR003884">
    <property type="entry name" value="FacI_MAC"/>
</dbReference>
<evidence type="ECO:0000256" key="14">
    <source>
        <dbReference type="ARBA" id="ARBA00023058"/>
    </source>
</evidence>
<evidence type="ECO:0000256" key="7">
    <source>
        <dbReference type="ARBA" id="ARBA00022588"/>
    </source>
</evidence>
<dbReference type="SUPFAM" id="SSF57424">
    <property type="entry name" value="LDL receptor-like module"/>
    <property type="match status" value="1"/>
</dbReference>
<dbReference type="InterPro" id="IPR020864">
    <property type="entry name" value="MACPF"/>
</dbReference>
<keyword evidence="13" id="KW-0180">Complement pathway</keyword>
<dbReference type="InterPro" id="IPR036055">
    <property type="entry name" value="LDL_receptor-like_sf"/>
</dbReference>
<evidence type="ECO:0000259" key="25">
    <source>
        <dbReference type="PROSITE" id="PS50923"/>
    </source>
</evidence>
<keyword evidence="4" id="KW-0964">Secreted</keyword>
<dbReference type="PROSITE" id="PS00279">
    <property type="entry name" value="MACPF_1"/>
    <property type="match status" value="1"/>
</dbReference>
<dbReference type="SUPFAM" id="SSF82895">
    <property type="entry name" value="TSP-1 type 1 repeat"/>
    <property type="match status" value="2"/>
</dbReference>
<dbReference type="Gene3D" id="2.20.100.10">
    <property type="entry name" value="Thrombospondin type-1 (TSP1) repeat"/>
    <property type="match status" value="2"/>
</dbReference>
<evidence type="ECO:0000256" key="10">
    <source>
        <dbReference type="ARBA" id="ARBA00022737"/>
    </source>
</evidence>